<dbReference type="InterPro" id="IPR017871">
    <property type="entry name" value="ABC_transporter-like_CS"/>
</dbReference>
<organism evidence="11 12">
    <name type="scientific">Kribbella sancticallisti</name>
    <dbReference type="NCBI Taxonomy" id="460087"/>
    <lineage>
        <taxon>Bacteria</taxon>
        <taxon>Bacillati</taxon>
        <taxon>Actinomycetota</taxon>
        <taxon>Actinomycetes</taxon>
        <taxon>Propionibacteriales</taxon>
        <taxon>Kribbellaceae</taxon>
        <taxon>Kribbella</taxon>
    </lineage>
</organism>
<evidence type="ECO:0000256" key="2">
    <source>
        <dbReference type="ARBA" id="ARBA00022448"/>
    </source>
</evidence>
<dbReference type="PANTHER" id="PTHR42711">
    <property type="entry name" value="ABC TRANSPORTER ATP-BINDING PROTEIN"/>
    <property type="match status" value="1"/>
</dbReference>
<evidence type="ECO:0000259" key="10">
    <source>
        <dbReference type="PROSITE" id="PS50893"/>
    </source>
</evidence>
<keyword evidence="7" id="KW-0472">Membrane</keyword>
<name>A0ABN2D904_9ACTN</name>
<comment type="caution">
    <text evidence="11">The sequence shown here is derived from an EMBL/GenBank/DDBJ whole genome shotgun (WGS) entry which is preliminary data.</text>
</comment>
<evidence type="ECO:0000256" key="7">
    <source>
        <dbReference type="ARBA" id="ARBA00023136"/>
    </source>
</evidence>
<dbReference type="InterPro" id="IPR003439">
    <property type="entry name" value="ABC_transporter-like_ATP-bd"/>
</dbReference>
<dbReference type="EMBL" id="BAAAOS010000018">
    <property type="protein sequence ID" value="GAA1570985.1"/>
    <property type="molecule type" value="Genomic_DNA"/>
</dbReference>
<evidence type="ECO:0000256" key="3">
    <source>
        <dbReference type="ARBA" id="ARBA00022475"/>
    </source>
</evidence>
<comment type="subcellular location">
    <subcellularLocation>
        <location evidence="1">Cell membrane</location>
        <topology evidence="1">Peripheral membrane protein</topology>
        <orientation evidence="1">Cytoplasmic side</orientation>
    </subcellularLocation>
</comment>
<dbReference type="NCBIfam" id="TIGR01188">
    <property type="entry name" value="drrA"/>
    <property type="match status" value="1"/>
</dbReference>
<keyword evidence="5 11" id="KW-0067">ATP-binding</keyword>
<evidence type="ECO:0000256" key="1">
    <source>
        <dbReference type="ARBA" id="ARBA00004413"/>
    </source>
</evidence>
<dbReference type="SUPFAM" id="SSF52540">
    <property type="entry name" value="P-loop containing nucleoside triphosphate hydrolases"/>
    <property type="match status" value="1"/>
</dbReference>
<evidence type="ECO:0000256" key="5">
    <source>
        <dbReference type="ARBA" id="ARBA00022840"/>
    </source>
</evidence>
<sequence length="331" mass="34243">MGSGVMTEPAIVAEGLVKRFGAVEALGGVDLEIPARQVLGLLGPNGAGKTTLVRILTTLLQPDAGSARVAGLDVVRQATAVRRQIGLSGQYAAVDPYLTGRENLRMIGRLSGLGRSRARLRASELLDTFDLASAADRVLRGYSGGMRRRLDVAASLVTQPSVLFLDEPTTGLDPRGRIGLWQTISALTAQGTTVLLTTQYLEEADRLADRIVVIDAGRVIAIGTSDELKAQVGGDRLELKAAPGVDTAALAAVVAELGSGPPLVDTADGRVVLPVTDGPGVLGEAVARLAASGLRVTDVALRRPSLDDAFLTLTGKSPTAGSSLAETSSPR</sequence>
<dbReference type="Gene3D" id="3.40.50.300">
    <property type="entry name" value="P-loop containing nucleotide triphosphate hydrolases"/>
    <property type="match status" value="1"/>
</dbReference>
<dbReference type="GO" id="GO:0005524">
    <property type="term" value="F:ATP binding"/>
    <property type="evidence" value="ECO:0007669"/>
    <property type="project" value="UniProtKB-KW"/>
</dbReference>
<reference evidence="11 12" key="1">
    <citation type="journal article" date="2019" name="Int. J. Syst. Evol. Microbiol.">
        <title>The Global Catalogue of Microorganisms (GCM) 10K type strain sequencing project: providing services to taxonomists for standard genome sequencing and annotation.</title>
        <authorList>
            <consortium name="The Broad Institute Genomics Platform"/>
            <consortium name="The Broad Institute Genome Sequencing Center for Infectious Disease"/>
            <person name="Wu L."/>
            <person name="Ma J."/>
        </authorList>
    </citation>
    <scope>NUCLEOTIDE SEQUENCE [LARGE SCALE GENOMIC DNA]</scope>
    <source>
        <strain evidence="11 12">JCM 14969</strain>
    </source>
</reference>
<gene>
    <name evidence="11" type="ORF">GCM10009789_25660</name>
</gene>
<evidence type="ECO:0000313" key="11">
    <source>
        <dbReference type="EMBL" id="GAA1570985.1"/>
    </source>
</evidence>
<accession>A0ABN2D904</accession>
<evidence type="ECO:0000256" key="8">
    <source>
        <dbReference type="ARBA" id="ARBA00023251"/>
    </source>
</evidence>
<keyword evidence="3" id="KW-1003">Cell membrane</keyword>
<comment type="similarity">
    <text evidence="9">Belongs to the ABC transporter superfamily. Drug exporter-1 (DrugE1) (TC 3.A.1.105) family.</text>
</comment>
<dbReference type="PROSITE" id="PS50893">
    <property type="entry name" value="ABC_TRANSPORTER_2"/>
    <property type="match status" value="1"/>
</dbReference>
<evidence type="ECO:0000256" key="4">
    <source>
        <dbReference type="ARBA" id="ARBA00022741"/>
    </source>
</evidence>
<dbReference type="Proteomes" id="UP001500393">
    <property type="component" value="Unassembled WGS sequence"/>
</dbReference>
<evidence type="ECO:0000313" key="12">
    <source>
        <dbReference type="Proteomes" id="UP001500393"/>
    </source>
</evidence>
<dbReference type="InterPro" id="IPR005894">
    <property type="entry name" value="DrrA"/>
</dbReference>
<proteinExistence type="inferred from homology"/>
<dbReference type="PANTHER" id="PTHR42711:SF19">
    <property type="entry name" value="DOXORUBICIN RESISTANCE ATP-BINDING PROTEIN DRRA"/>
    <property type="match status" value="1"/>
</dbReference>
<keyword evidence="8" id="KW-0046">Antibiotic resistance</keyword>
<dbReference type="SMART" id="SM00382">
    <property type="entry name" value="AAA"/>
    <property type="match status" value="1"/>
</dbReference>
<dbReference type="InterPro" id="IPR050763">
    <property type="entry name" value="ABC_transporter_ATP-binding"/>
</dbReference>
<dbReference type="InterPro" id="IPR027417">
    <property type="entry name" value="P-loop_NTPase"/>
</dbReference>
<dbReference type="Pfam" id="PF00005">
    <property type="entry name" value="ABC_tran"/>
    <property type="match status" value="1"/>
</dbReference>
<evidence type="ECO:0000256" key="6">
    <source>
        <dbReference type="ARBA" id="ARBA00022967"/>
    </source>
</evidence>
<keyword evidence="4" id="KW-0547">Nucleotide-binding</keyword>
<feature type="domain" description="ABC transporter" evidence="10">
    <location>
        <begin position="11"/>
        <end position="241"/>
    </location>
</feature>
<keyword evidence="12" id="KW-1185">Reference proteome</keyword>
<dbReference type="PROSITE" id="PS00211">
    <property type="entry name" value="ABC_TRANSPORTER_1"/>
    <property type="match status" value="1"/>
</dbReference>
<keyword evidence="2" id="KW-0813">Transport</keyword>
<evidence type="ECO:0000256" key="9">
    <source>
        <dbReference type="ARBA" id="ARBA00049985"/>
    </source>
</evidence>
<protein>
    <submittedName>
        <fullName evidence="11">Daunorubicin resistance protein DrrA family ABC transporter ATP-binding protein</fullName>
    </submittedName>
</protein>
<keyword evidence="6" id="KW-1278">Translocase</keyword>
<dbReference type="InterPro" id="IPR003593">
    <property type="entry name" value="AAA+_ATPase"/>
</dbReference>